<dbReference type="EMBL" id="JBJQND010000008">
    <property type="protein sequence ID" value="KAL3869558.1"/>
    <property type="molecule type" value="Genomic_DNA"/>
</dbReference>
<comment type="caution">
    <text evidence="10">The sequence shown here is derived from an EMBL/GenBank/DDBJ whole genome shotgun (WGS) entry which is preliminary data.</text>
</comment>
<feature type="domain" description="G-protein coupled receptors family 1 profile" evidence="9">
    <location>
        <begin position="68"/>
        <end position="140"/>
    </location>
</feature>
<dbReference type="PANTHER" id="PTHR45695:SF15">
    <property type="entry name" value="OPSIN RH2"/>
    <property type="match status" value="1"/>
</dbReference>
<evidence type="ECO:0000256" key="8">
    <source>
        <dbReference type="SAM" id="Phobius"/>
    </source>
</evidence>
<evidence type="ECO:0000256" key="4">
    <source>
        <dbReference type="ARBA" id="ARBA00023040"/>
    </source>
</evidence>
<proteinExistence type="predicted"/>
<dbReference type="InterPro" id="IPR017452">
    <property type="entry name" value="GPCR_Rhodpsn_7TM"/>
</dbReference>
<evidence type="ECO:0000256" key="5">
    <source>
        <dbReference type="ARBA" id="ARBA00023136"/>
    </source>
</evidence>
<keyword evidence="4" id="KW-0297">G-protein coupled receptor</keyword>
<evidence type="ECO:0000313" key="11">
    <source>
        <dbReference type="Proteomes" id="UP001634394"/>
    </source>
</evidence>
<feature type="transmembrane region" description="Helical" evidence="8">
    <location>
        <begin position="52"/>
        <end position="77"/>
    </location>
</feature>
<sequence>MSETLYCNNSSNGLSNESEKFVNTCVDIEQCVPLSMCLTYIEDFVRPTALEWVFIALYSVIFIFGLLGNGLVCFVVFRCRHMQTAVNIFIVNLAIADFMVILVCLPPSLLADTTETWYLGEVMCKVVHFLQVKKIFTSSFEYTCFRFQCASMNNFSAIKFIINNLLDNNSNFLRNP</sequence>
<evidence type="ECO:0000256" key="3">
    <source>
        <dbReference type="ARBA" id="ARBA00022989"/>
    </source>
</evidence>
<dbReference type="PRINTS" id="PR00237">
    <property type="entry name" value="GPCRRHODOPSN"/>
</dbReference>
<keyword evidence="6" id="KW-0675">Receptor</keyword>
<organism evidence="10 11">
    <name type="scientific">Sinanodonta woodiana</name>
    <name type="common">Chinese pond mussel</name>
    <name type="synonym">Anodonta woodiana</name>
    <dbReference type="NCBI Taxonomy" id="1069815"/>
    <lineage>
        <taxon>Eukaryota</taxon>
        <taxon>Metazoa</taxon>
        <taxon>Spiralia</taxon>
        <taxon>Lophotrochozoa</taxon>
        <taxon>Mollusca</taxon>
        <taxon>Bivalvia</taxon>
        <taxon>Autobranchia</taxon>
        <taxon>Heteroconchia</taxon>
        <taxon>Palaeoheterodonta</taxon>
        <taxon>Unionida</taxon>
        <taxon>Unionoidea</taxon>
        <taxon>Unionidae</taxon>
        <taxon>Unioninae</taxon>
        <taxon>Sinanodonta</taxon>
    </lineage>
</organism>
<dbReference type="GO" id="GO:0004930">
    <property type="term" value="F:G protein-coupled receptor activity"/>
    <property type="evidence" value="ECO:0007669"/>
    <property type="project" value="UniProtKB-KW"/>
</dbReference>
<dbReference type="InterPro" id="IPR000276">
    <property type="entry name" value="GPCR_Rhodpsn"/>
</dbReference>
<evidence type="ECO:0000256" key="2">
    <source>
        <dbReference type="ARBA" id="ARBA00022692"/>
    </source>
</evidence>
<dbReference type="AlphaFoldDB" id="A0ABD3W9P7"/>
<dbReference type="SUPFAM" id="SSF81321">
    <property type="entry name" value="Family A G protein-coupled receptor-like"/>
    <property type="match status" value="1"/>
</dbReference>
<gene>
    <name evidence="10" type="ORF">ACJMK2_042226</name>
</gene>
<reference evidence="10 11" key="1">
    <citation type="submission" date="2024-11" db="EMBL/GenBank/DDBJ databases">
        <title>Chromosome-level genome assembly of the freshwater bivalve Anodonta woodiana.</title>
        <authorList>
            <person name="Chen X."/>
        </authorList>
    </citation>
    <scope>NUCLEOTIDE SEQUENCE [LARGE SCALE GENOMIC DNA]</scope>
    <source>
        <strain evidence="10">MN2024</strain>
        <tissue evidence="10">Gills</tissue>
    </source>
</reference>
<keyword evidence="11" id="KW-1185">Reference proteome</keyword>
<keyword evidence="3 8" id="KW-1133">Transmembrane helix</keyword>
<dbReference type="Gene3D" id="1.20.1070.10">
    <property type="entry name" value="Rhodopsin 7-helix transmembrane proteins"/>
    <property type="match status" value="1"/>
</dbReference>
<dbReference type="GO" id="GO:0016020">
    <property type="term" value="C:membrane"/>
    <property type="evidence" value="ECO:0007669"/>
    <property type="project" value="UniProtKB-SubCell"/>
</dbReference>
<name>A0ABD3W9P7_SINWO</name>
<evidence type="ECO:0000256" key="1">
    <source>
        <dbReference type="ARBA" id="ARBA00004141"/>
    </source>
</evidence>
<comment type="subcellular location">
    <subcellularLocation>
        <location evidence="1">Membrane</location>
        <topology evidence="1">Multi-pass membrane protein</topology>
    </subcellularLocation>
</comment>
<evidence type="ECO:0000256" key="6">
    <source>
        <dbReference type="ARBA" id="ARBA00023170"/>
    </source>
</evidence>
<dbReference type="PANTHER" id="PTHR45695">
    <property type="entry name" value="LEUCOKININ RECEPTOR-RELATED"/>
    <property type="match status" value="1"/>
</dbReference>
<protein>
    <recommendedName>
        <fullName evidence="9">G-protein coupled receptors family 1 profile domain-containing protein</fullName>
    </recommendedName>
</protein>
<feature type="transmembrane region" description="Helical" evidence="8">
    <location>
        <begin position="89"/>
        <end position="109"/>
    </location>
</feature>
<keyword evidence="5 8" id="KW-0472">Membrane</keyword>
<dbReference type="Proteomes" id="UP001634394">
    <property type="component" value="Unassembled WGS sequence"/>
</dbReference>
<dbReference type="PROSITE" id="PS50262">
    <property type="entry name" value="G_PROTEIN_RECEP_F1_2"/>
    <property type="match status" value="1"/>
</dbReference>
<accession>A0ABD3W9P7</accession>
<keyword evidence="2 8" id="KW-0812">Transmembrane</keyword>
<evidence type="ECO:0000313" key="10">
    <source>
        <dbReference type="EMBL" id="KAL3869558.1"/>
    </source>
</evidence>
<keyword evidence="7" id="KW-0807">Transducer</keyword>
<dbReference type="Pfam" id="PF00001">
    <property type="entry name" value="7tm_1"/>
    <property type="match status" value="1"/>
</dbReference>
<evidence type="ECO:0000259" key="9">
    <source>
        <dbReference type="PROSITE" id="PS50262"/>
    </source>
</evidence>
<evidence type="ECO:0000256" key="7">
    <source>
        <dbReference type="ARBA" id="ARBA00023224"/>
    </source>
</evidence>